<gene>
    <name evidence="1" type="ORF">EUGRSUZ_L03027</name>
</gene>
<organism evidence="1 2">
    <name type="scientific">Eucalyptus grandis</name>
    <name type="common">Flooded gum</name>
    <dbReference type="NCBI Taxonomy" id="71139"/>
    <lineage>
        <taxon>Eukaryota</taxon>
        <taxon>Viridiplantae</taxon>
        <taxon>Streptophyta</taxon>
        <taxon>Embryophyta</taxon>
        <taxon>Tracheophyta</taxon>
        <taxon>Spermatophyta</taxon>
        <taxon>Magnoliopsida</taxon>
        <taxon>eudicotyledons</taxon>
        <taxon>Gunneridae</taxon>
        <taxon>Pentapetalae</taxon>
        <taxon>rosids</taxon>
        <taxon>malvids</taxon>
        <taxon>Myrtales</taxon>
        <taxon>Myrtaceae</taxon>
        <taxon>Myrtoideae</taxon>
        <taxon>Eucalypteae</taxon>
        <taxon>Eucalyptus</taxon>
    </lineage>
</organism>
<dbReference type="AlphaFoldDB" id="A0AAD9T8G0"/>
<keyword evidence="2" id="KW-1185">Reference proteome</keyword>
<evidence type="ECO:0000313" key="1">
    <source>
        <dbReference type="EMBL" id="KAK2631359.1"/>
    </source>
</evidence>
<accession>A0AAD9T8G0</accession>
<proteinExistence type="predicted"/>
<comment type="caution">
    <text evidence="1">The sequence shown here is derived from an EMBL/GenBank/DDBJ whole genome shotgun (WGS) entry which is preliminary data.</text>
</comment>
<reference evidence="1 2" key="1">
    <citation type="journal article" date="2014" name="Nature">
        <title>The genome of Eucalyptus grandis.</title>
        <authorList>
            <person name="Myburg A.A."/>
            <person name="Grattapaglia D."/>
            <person name="Tuskan G.A."/>
            <person name="Hellsten U."/>
            <person name="Hayes R.D."/>
            <person name="Grimwood J."/>
            <person name="Jenkins J."/>
            <person name="Lindquist E."/>
            <person name="Tice H."/>
            <person name="Bauer D."/>
            <person name="Goodstein D.M."/>
            <person name="Dubchak I."/>
            <person name="Poliakov A."/>
            <person name="Mizrachi E."/>
            <person name="Kullan A.R."/>
            <person name="Hussey S.G."/>
            <person name="Pinard D."/>
            <person name="van der Merwe K."/>
            <person name="Singh P."/>
            <person name="van Jaarsveld I."/>
            <person name="Silva-Junior O.B."/>
            <person name="Togawa R.C."/>
            <person name="Pappas M.R."/>
            <person name="Faria D.A."/>
            <person name="Sansaloni C.P."/>
            <person name="Petroli C.D."/>
            <person name="Yang X."/>
            <person name="Ranjan P."/>
            <person name="Tschaplinski T.J."/>
            <person name="Ye C.Y."/>
            <person name="Li T."/>
            <person name="Sterck L."/>
            <person name="Vanneste K."/>
            <person name="Murat F."/>
            <person name="Soler M."/>
            <person name="Clemente H.S."/>
            <person name="Saidi N."/>
            <person name="Cassan-Wang H."/>
            <person name="Dunand C."/>
            <person name="Hefer C.A."/>
            <person name="Bornberg-Bauer E."/>
            <person name="Kersting A.R."/>
            <person name="Vining K."/>
            <person name="Amarasinghe V."/>
            <person name="Ranik M."/>
            <person name="Naithani S."/>
            <person name="Elser J."/>
            <person name="Boyd A.E."/>
            <person name="Liston A."/>
            <person name="Spatafora J.W."/>
            <person name="Dharmwardhana P."/>
            <person name="Raja R."/>
            <person name="Sullivan C."/>
            <person name="Romanel E."/>
            <person name="Alves-Ferreira M."/>
            <person name="Kulheim C."/>
            <person name="Foley W."/>
            <person name="Carocha V."/>
            <person name="Paiva J."/>
            <person name="Kudrna D."/>
            <person name="Brommonschenkel S.H."/>
            <person name="Pasquali G."/>
            <person name="Byrne M."/>
            <person name="Rigault P."/>
            <person name="Tibbits J."/>
            <person name="Spokevicius A."/>
            <person name="Jones R.C."/>
            <person name="Steane D.A."/>
            <person name="Vaillancourt R.E."/>
            <person name="Potts B.M."/>
            <person name="Joubert F."/>
            <person name="Barry K."/>
            <person name="Pappas G.J."/>
            <person name="Strauss S.H."/>
            <person name="Jaiswal P."/>
            <person name="Grima-Pettenati J."/>
            <person name="Salse J."/>
            <person name="Van de Peer Y."/>
            <person name="Rokhsar D.S."/>
            <person name="Schmutz J."/>
        </authorList>
    </citation>
    <scope>NUCLEOTIDE SEQUENCE [LARGE SCALE GENOMIC DNA]</scope>
    <source>
        <strain evidence="2">cv. BRASUZ1</strain>
        <tissue evidence="1">Leaf extractions</tissue>
    </source>
</reference>
<name>A0AAD9T8G0_EUCGR</name>
<dbReference type="EMBL" id="MU850040">
    <property type="protein sequence ID" value="KAK2631359.1"/>
    <property type="molecule type" value="Genomic_DNA"/>
</dbReference>
<dbReference type="Proteomes" id="UP000030711">
    <property type="component" value="Unassembled WGS sequence"/>
</dbReference>
<protein>
    <submittedName>
        <fullName evidence="1">Uncharacterized protein</fullName>
    </submittedName>
</protein>
<sequence>MTRVQSESKHHSPASSLLSSLLSLVQMLYALSSLLALAQMPDFLALSLSRKSLCRLLFIPLSPPPTDEFRASEGNLSSHHALIRPKNFVVAKATSRWSHAMVCQTSHRTQLMNFATVEAASRWSCTVVHRMSHHALV</sequence>
<evidence type="ECO:0000313" key="2">
    <source>
        <dbReference type="Proteomes" id="UP000030711"/>
    </source>
</evidence>